<dbReference type="RefSeq" id="WP_306983704.1">
    <property type="nucleotide sequence ID" value="NZ_JAUSUA010000004.1"/>
</dbReference>
<evidence type="ECO:0000259" key="8">
    <source>
        <dbReference type="SMART" id="SM00986"/>
    </source>
</evidence>
<keyword evidence="3" id="KW-0227">DNA damage</keyword>
<keyword evidence="9" id="KW-0548">Nucleotidyltransferase</keyword>
<evidence type="ECO:0000256" key="2">
    <source>
        <dbReference type="ARBA" id="ARBA00022723"/>
    </source>
</evidence>
<reference evidence="9 10" key="1">
    <citation type="submission" date="2023-07" db="EMBL/GenBank/DDBJ databases">
        <title>Genomic Encyclopedia of Type Strains, Phase IV (KMG-IV): sequencing the most valuable type-strain genomes for metagenomic binning, comparative biology and taxonomic classification.</title>
        <authorList>
            <person name="Goeker M."/>
        </authorList>
    </citation>
    <scope>NUCLEOTIDE SEQUENCE [LARGE SCALE GENOMIC DNA]</scope>
    <source>
        <strain evidence="9 10">DSM 19154</strain>
    </source>
</reference>
<evidence type="ECO:0000313" key="10">
    <source>
        <dbReference type="Proteomes" id="UP001225034"/>
    </source>
</evidence>
<dbReference type="InterPro" id="IPR005122">
    <property type="entry name" value="Uracil-DNA_glycosylase-like"/>
</dbReference>
<accession>A0ABT9YJT7</accession>
<dbReference type="EMBL" id="JAUSUA010000004">
    <property type="protein sequence ID" value="MDQ0207986.1"/>
    <property type="molecule type" value="Genomic_DNA"/>
</dbReference>
<dbReference type="SUPFAM" id="SSF52141">
    <property type="entry name" value="Uracil-DNA glycosylase-like"/>
    <property type="match status" value="1"/>
</dbReference>
<dbReference type="Pfam" id="PF03167">
    <property type="entry name" value="UDG"/>
    <property type="match status" value="1"/>
</dbReference>
<keyword evidence="7" id="KW-0234">DNA repair</keyword>
<sequence length="216" mass="24662">MDKKRKLTEELIEICNKRMEPYACEGFLMGEGNLNAQVMFVGEAPGRQEVIENKPFIGKAGKVMDQYFDWLNLSRDDVYITSAIRSRPYKSLKPGQHKPISQRGNRTPNQSEILAHAPLLDAQIEDVAPKIIVTLGGVALRRLTGMKERLIDIHGTAFTSHLLKLHSLDDNHYVETEQTYTIFPTFHPASIFYNQKLEAAIKNDMEKLKHLIEEIE</sequence>
<evidence type="ECO:0000256" key="7">
    <source>
        <dbReference type="ARBA" id="ARBA00023204"/>
    </source>
</evidence>
<dbReference type="SMART" id="SM00986">
    <property type="entry name" value="UDG"/>
    <property type="match status" value="1"/>
</dbReference>
<dbReference type="GO" id="GO:0003887">
    <property type="term" value="F:DNA-directed DNA polymerase activity"/>
    <property type="evidence" value="ECO:0007669"/>
    <property type="project" value="UniProtKB-EC"/>
</dbReference>
<evidence type="ECO:0000256" key="3">
    <source>
        <dbReference type="ARBA" id="ARBA00022763"/>
    </source>
</evidence>
<dbReference type="InterPro" id="IPR051536">
    <property type="entry name" value="UDG_Type-4/5"/>
</dbReference>
<dbReference type="PANTHER" id="PTHR33693">
    <property type="entry name" value="TYPE-5 URACIL-DNA GLYCOSYLASE"/>
    <property type="match status" value="1"/>
</dbReference>
<proteinExistence type="predicted"/>
<keyword evidence="5" id="KW-0408">Iron</keyword>
<dbReference type="CDD" id="cd10030">
    <property type="entry name" value="UDG-F4_TTUDGA_SPO1dp_like"/>
    <property type="match status" value="1"/>
</dbReference>
<evidence type="ECO:0000256" key="6">
    <source>
        <dbReference type="ARBA" id="ARBA00023014"/>
    </source>
</evidence>
<protein>
    <submittedName>
        <fullName evidence="9">DNA polymerase</fullName>
        <ecNumber evidence="9">2.7.7.7</ecNumber>
    </submittedName>
</protein>
<keyword evidence="1" id="KW-0004">4Fe-4S</keyword>
<dbReference type="SMART" id="SM00987">
    <property type="entry name" value="UreE_C"/>
    <property type="match status" value="1"/>
</dbReference>
<keyword evidence="10" id="KW-1185">Reference proteome</keyword>
<evidence type="ECO:0000313" key="9">
    <source>
        <dbReference type="EMBL" id="MDQ0207986.1"/>
    </source>
</evidence>
<dbReference type="PANTHER" id="PTHR33693:SF1">
    <property type="entry name" value="TYPE-4 URACIL-DNA GLYCOSYLASE"/>
    <property type="match status" value="1"/>
</dbReference>
<evidence type="ECO:0000256" key="1">
    <source>
        <dbReference type="ARBA" id="ARBA00022485"/>
    </source>
</evidence>
<dbReference type="Gene3D" id="3.40.470.10">
    <property type="entry name" value="Uracil-DNA glycosylase-like domain"/>
    <property type="match status" value="1"/>
</dbReference>
<dbReference type="EC" id="2.7.7.7" evidence="9"/>
<name>A0ABT9YJT7_9BACI</name>
<evidence type="ECO:0000256" key="4">
    <source>
        <dbReference type="ARBA" id="ARBA00022801"/>
    </source>
</evidence>
<keyword evidence="4" id="KW-0378">Hydrolase</keyword>
<keyword evidence="2" id="KW-0479">Metal-binding</keyword>
<comment type="caution">
    <text evidence="9">The sequence shown here is derived from an EMBL/GenBank/DDBJ whole genome shotgun (WGS) entry which is preliminary data.</text>
</comment>
<evidence type="ECO:0000256" key="5">
    <source>
        <dbReference type="ARBA" id="ARBA00023004"/>
    </source>
</evidence>
<keyword evidence="9" id="KW-0808">Transferase</keyword>
<feature type="domain" description="Uracil-DNA glycosylase-like" evidence="8">
    <location>
        <begin position="29"/>
        <end position="206"/>
    </location>
</feature>
<organism evidence="9 10">
    <name type="scientific">Alkalicoccobacillus murimartini</name>
    <dbReference type="NCBI Taxonomy" id="171685"/>
    <lineage>
        <taxon>Bacteria</taxon>
        <taxon>Bacillati</taxon>
        <taxon>Bacillota</taxon>
        <taxon>Bacilli</taxon>
        <taxon>Bacillales</taxon>
        <taxon>Bacillaceae</taxon>
        <taxon>Alkalicoccobacillus</taxon>
    </lineage>
</organism>
<dbReference type="InterPro" id="IPR036895">
    <property type="entry name" value="Uracil-DNA_glycosylase-like_sf"/>
</dbReference>
<gene>
    <name evidence="9" type="ORF">J2S05_002795</name>
</gene>
<keyword evidence="6" id="KW-0411">Iron-sulfur</keyword>
<dbReference type="Proteomes" id="UP001225034">
    <property type="component" value="Unassembled WGS sequence"/>
</dbReference>